<dbReference type="CDD" id="cd00090">
    <property type="entry name" value="HTH_ARSR"/>
    <property type="match status" value="1"/>
</dbReference>
<dbReference type="GO" id="GO:0003700">
    <property type="term" value="F:DNA-binding transcription factor activity"/>
    <property type="evidence" value="ECO:0007669"/>
    <property type="project" value="InterPro"/>
</dbReference>
<keyword evidence="3" id="KW-0804">Transcription</keyword>
<keyword evidence="6" id="KW-1185">Reference proteome</keyword>
<evidence type="ECO:0000256" key="2">
    <source>
        <dbReference type="ARBA" id="ARBA00023125"/>
    </source>
</evidence>
<keyword evidence="2" id="KW-0238">DNA-binding</keyword>
<proteinExistence type="predicted"/>
<name>A0A5M8Q8J5_9MICO</name>
<feature type="domain" description="HTH arsR-type" evidence="4">
    <location>
        <begin position="22"/>
        <end position="104"/>
    </location>
</feature>
<comment type="caution">
    <text evidence="5">The sequence shown here is derived from an EMBL/GenBank/DDBJ whole genome shotgun (WGS) entry which is preliminary data.</text>
</comment>
<reference evidence="5 6" key="1">
    <citation type="submission" date="2019-08" db="EMBL/GenBank/DDBJ databases">
        <title>Agrococcus lahaulensis sp. nov., isolated from a cold desert of the Indian Himalayas.</title>
        <authorList>
            <person name="Qu J.H."/>
        </authorList>
    </citation>
    <scope>NUCLEOTIDE SEQUENCE [LARGE SCALE GENOMIC DNA]</scope>
    <source>
        <strain evidence="5 6">NS18</strain>
    </source>
</reference>
<dbReference type="InterPro" id="IPR001845">
    <property type="entry name" value="HTH_ArsR_DNA-bd_dom"/>
</dbReference>
<dbReference type="SMART" id="SM00418">
    <property type="entry name" value="HTH_ARSR"/>
    <property type="match status" value="1"/>
</dbReference>
<protein>
    <submittedName>
        <fullName evidence="5">Helix-turn-helix domain-containing protein</fullName>
    </submittedName>
</protein>
<dbReference type="PANTHER" id="PTHR33154">
    <property type="entry name" value="TRANSCRIPTIONAL REGULATOR, ARSR FAMILY"/>
    <property type="match status" value="1"/>
</dbReference>
<dbReference type="InterPro" id="IPR011991">
    <property type="entry name" value="ArsR-like_HTH"/>
</dbReference>
<dbReference type="Proteomes" id="UP000323221">
    <property type="component" value="Unassembled WGS sequence"/>
</dbReference>
<dbReference type="SUPFAM" id="SSF46785">
    <property type="entry name" value="Winged helix' DNA-binding domain"/>
    <property type="match status" value="1"/>
</dbReference>
<sequence>MLDAAVDGSGGESEAPAAVDLDSLKALAHPLRVRILHVLTTRGPQTASSLATALGESTGSTSYHLRQLEAKGYIAEDADRGTARERWWRRAIDQVEVWTKELADAPEGRAATATVLGAWTQHDAALLAAYIAGGEERYDEPTLDAARVSSRSATLPASELRRLTRDVERLIRERLAAAAAAAASPADADEPVHRIQIQFNAFPID</sequence>
<dbReference type="AlphaFoldDB" id="A0A5M8Q8J5"/>
<evidence type="ECO:0000313" key="6">
    <source>
        <dbReference type="Proteomes" id="UP000323221"/>
    </source>
</evidence>
<dbReference type="Gene3D" id="1.10.10.10">
    <property type="entry name" value="Winged helix-like DNA-binding domain superfamily/Winged helix DNA-binding domain"/>
    <property type="match status" value="1"/>
</dbReference>
<evidence type="ECO:0000313" key="5">
    <source>
        <dbReference type="EMBL" id="KAA6431264.1"/>
    </source>
</evidence>
<dbReference type="GO" id="GO:0003677">
    <property type="term" value="F:DNA binding"/>
    <property type="evidence" value="ECO:0007669"/>
    <property type="project" value="UniProtKB-KW"/>
</dbReference>
<dbReference type="PRINTS" id="PR00778">
    <property type="entry name" value="HTHARSR"/>
</dbReference>
<evidence type="ECO:0000259" key="4">
    <source>
        <dbReference type="SMART" id="SM00418"/>
    </source>
</evidence>
<dbReference type="PANTHER" id="PTHR33154:SF15">
    <property type="entry name" value="REGULATORY PROTEIN ARSR"/>
    <property type="match status" value="1"/>
</dbReference>
<gene>
    <name evidence="5" type="ORF">FQ330_10870</name>
</gene>
<accession>A0A5M8Q8J5</accession>
<organism evidence="5 6">
    <name type="scientific">Agrococcus sediminis</name>
    <dbReference type="NCBI Taxonomy" id="2599924"/>
    <lineage>
        <taxon>Bacteria</taxon>
        <taxon>Bacillati</taxon>
        <taxon>Actinomycetota</taxon>
        <taxon>Actinomycetes</taxon>
        <taxon>Micrococcales</taxon>
        <taxon>Microbacteriaceae</taxon>
        <taxon>Agrococcus</taxon>
    </lineage>
</organism>
<dbReference type="Pfam" id="PF12840">
    <property type="entry name" value="HTH_20"/>
    <property type="match status" value="1"/>
</dbReference>
<dbReference type="EMBL" id="VOIR01000016">
    <property type="protein sequence ID" value="KAA6431264.1"/>
    <property type="molecule type" value="Genomic_DNA"/>
</dbReference>
<dbReference type="RefSeq" id="WP_146357501.1">
    <property type="nucleotide sequence ID" value="NZ_VOIR01000016.1"/>
</dbReference>
<evidence type="ECO:0000256" key="3">
    <source>
        <dbReference type="ARBA" id="ARBA00023163"/>
    </source>
</evidence>
<dbReference type="OrthoDB" id="7945987at2"/>
<evidence type="ECO:0000256" key="1">
    <source>
        <dbReference type="ARBA" id="ARBA00023015"/>
    </source>
</evidence>
<dbReference type="InterPro" id="IPR036388">
    <property type="entry name" value="WH-like_DNA-bd_sf"/>
</dbReference>
<dbReference type="InterPro" id="IPR036390">
    <property type="entry name" value="WH_DNA-bd_sf"/>
</dbReference>
<dbReference type="InterPro" id="IPR051081">
    <property type="entry name" value="HTH_MetalResp_TranReg"/>
</dbReference>
<keyword evidence="1" id="KW-0805">Transcription regulation</keyword>